<comment type="caution">
    <text evidence="1">The sequence shown here is derived from an EMBL/GenBank/DDBJ whole genome shotgun (WGS) entry which is preliminary data.</text>
</comment>
<dbReference type="AlphaFoldDB" id="A0AAW0QI79"/>
<dbReference type="Proteomes" id="UP001392437">
    <property type="component" value="Unassembled WGS sequence"/>
</dbReference>
<name>A0AAW0QI79_9PEZI</name>
<sequence length="241" mass="28365">MTFAEQYEMYWLVEGLLDYLKNRLKHLNYLLTLRYLLLFPPTDGGHHLPLQHFRQGTFVEDEDSLHGWRDDDSELEEEVAKPSRAHRRSYVLDRLLDRGAGDGRQRFNFSSALRYVEPLYSGYAWRATRILAHQIATGMVDGEDMTAALMTSECMAYDRLDFFLFVWTHDKDLLYRKELSEEGNVRKRNQKRQAAPFPAQGRGGEAQIYPSLLYHLFRSPRRRRRPHCLIWLESPPASANR</sequence>
<keyword evidence="2" id="KW-1185">Reference proteome</keyword>
<reference evidence="1 2" key="1">
    <citation type="submission" date="2023-01" db="EMBL/GenBank/DDBJ databases">
        <title>Analysis of 21 Apiospora genomes using comparative genomics revels a genus with tremendous synthesis potential of carbohydrate active enzymes and secondary metabolites.</title>
        <authorList>
            <person name="Sorensen T."/>
        </authorList>
    </citation>
    <scope>NUCLEOTIDE SEQUENCE [LARGE SCALE GENOMIC DNA]</scope>
    <source>
        <strain evidence="1 2">CBS 117206</strain>
    </source>
</reference>
<protein>
    <submittedName>
        <fullName evidence="1">Uncharacterized protein</fullName>
    </submittedName>
</protein>
<evidence type="ECO:0000313" key="2">
    <source>
        <dbReference type="Proteomes" id="UP001392437"/>
    </source>
</evidence>
<accession>A0AAW0QI79</accession>
<proteinExistence type="predicted"/>
<organism evidence="1 2">
    <name type="scientific">Apiospora kogelbergensis</name>
    <dbReference type="NCBI Taxonomy" id="1337665"/>
    <lineage>
        <taxon>Eukaryota</taxon>
        <taxon>Fungi</taxon>
        <taxon>Dikarya</taxon>
        <taxon>Ascomycota</taxon>
        <taxon>Pezizomycotina</taxon>
        <taxon>Sordariomycetes</taxon>
        <taxon>Xylariomycetidae</taxon>
        <taxon>Amphisphaeriales</taxon>
        <taxon>Apiosporaceae</taxon>
        <taxon>Apiospora</taxon>
    </lineage>
</organism>
<gene>
    <name evidence="1" type="ORF">PG999_012913</name>
</gene>
<dbReference type="EMBL" id="JAQQWP010000010">
    <property type="protein sequence ID" value="KAK8096969.1"/>
    <property type="molecule type" value="Genomic_DNA"/>
</dbReference>
<evidence type="ECO:0000313" key="1">
    <source>
        <dbReference type="EMBL" id="KAK8096969.1"/>
    </source>
</evidence>